<evidence type="ECO:0000256" key="7">
    <source>
        <dbReference type="ARBA" id="ARBA00022833"/>
    </source>
</evidence>
<comment type="caution">
    <text evidence="10">The sequence shown here is derived from an EMBL/GenBank/DDBJ whole genome shotgun (WGS) entry which is preliminary data.</text>
</comment>
<evidence type="ECO:0000256" key="8">
    <source>
        <dbReference type="SAM" id="MobiDB-lite"/>
    </source>
</evidence>
<dbReference type="GO" id="GO:0016740">
    <property type="term" value="F:transferase activity"/>
    <property type="evidence" value="ECO:0007669"/>
    <property type="project" value="UniProtKB-KW"/>
</dbReference>
<dbReference type="OrthoDB" id="10009520at2759"/>
<dbReference type="EMBL" id="QPFP01000063">
    <property type="protein sequence ID" value="TEB24727.1"/>
    <property type="molecule type" value="Genomic_DNA"/>
</dbReference>
<evidence type="ECO:0000256" key="3">
    <source>
        <dbReference type="ARBA" id="ARBA00022723"/>
    </source>
</evidence>
<reference evidence="10 11" key="1">
    <citation type="journal article" date="2019" name="Nat. Ecol. Evol.">
        <title>Megaphylogeny resolves global patterns of mushroom evolution.</title>
        <authorList>
            <person name="Varga T."/>
            <person name="Krizsan K."/>
            <person name="Foldi C."/>
            <person name="Dima B."/>
            <person name="Sanchez-Garcia M."/>
            <person name="Sanchez-Ramirez S."/>
            <person name="Szollosi G.J."/>
            <person name="Szarkandi J.G."/>
            <person name="Papp V."/>
            <person name="Albert L."/>
            <person name="Andreopoulos W."/>
            <person name="Angelini C."/>
            <person name="Antonin V."/>
            <person name="Barry K.W."/>
            <person name="Bougher N.L."/>
            <person name="Buchanan P."/>
            <person name="Buyck B."/>
            <person name="Bense V."/>
            <person name="Catcheside P."/>
            <person name="Chovatia M."/>
            <person name="Cooper J."/>
            <person name="Damon W."/>
            <person name="Desjardin D."/>
            <person name="Finy P."/>
            <person name="Geml J."/>
            <person name="Haridas S."/>
            <person name="Hughes K."/>
            <person name="Justo A."/>
            <person name="Karasinski D."/>
            <person name="Kautmanova I."/>
            <person name="Kiss B."/>
            <person name="Kocsube S."/>
            <person name="Kotiranta H."/>
            <person name="LaButti K.M."/>
            <person name="Lechner B.E."/>
            <person name="Liimatainen K."/>
            <person name="Lipzen A."/>
            <person name="Lukacs Z."/>
            <person name="Mihaltcheva S."/>
            <person name="Morgado L.N."/>
            <person name="Niskanen T."/>
            <person name="Noordeloos M.E."/>
            <person name="Ohm R.A."/>
            <person name="Ortiz-Santana B."/>
            <person name="Ovrebo C."/>
            <person name="Racz N."/>
            <person name="Riley R."/>
            <person name="Savchenko A."/>
            <person name="Shiryaev A."/>
            <person name="Soop K."/>
            <person name="Spirin V."/>
            <person name="Szebenyi C."/>
            <person name="Tomsovsky M."/>
            <person name="Tulloss R.E."/>
            <person name="Uehling J."/>
            <person name="Grigoriev I.V."/>
            <person name="Vagvolgyi C."/>
            <person name="Papp T."/>
            <person name="Martin F.M."/>
            <person name="Miettinen O."/>
            <person name="Hibbett D.S."/>
            <person name="Nagy L.G."/>
        </authorList>
    </citation>
    <scope>NUCLEOTIDE SEQUENCE [LARGE SCALE GENOMIC DNA]</scope>
    <source>
        <strain evidence="10 11">FP101781</strain>
    </source>
</reference>
<dbReference type="InterPro" id="IPR051628">
    <property type="entry name" value="LUBAC_E3_Ligases"/>
</dbReference>
<evidence type="ECO:0000256" key="2">
    <source>
        <dbReference type="ARBA" id="ARBA00022679"/>
    </source>
</evidence>
<keyword evidence="2" id="KW-0808">Transferase</keyword>
<dbReference type="PROSITE" id="PS51873">
    <property type="entry name" value="TRIAD"/>
    <property type="match status" value="1"/>
</dbReference>
<keyword evidence="4" id="KW-0677">Repeat</keyword>
<feature type="region of interest" description="Disordered" evidence="8">
    <location>
        <begin position="95"/>
        <end position="119"/>
    </location>
</feature>
<keyword evidence="3" id="KW-0479">Metal-binding</keyword>
<dbReference type="Pfam" id="PF26200">
    <property type="entry name" value="Rcat_RNF216"/>
    <property type="match status" value="1"/>
</dbReference>
<dbReference type="Gene3D" id="1.20.120.1750">
    <property type="match status" value="1"/>
</dbReference>
<keyword evidence="5" id="KW-0863">Zinc-finger</keyword>
<dbReference type="Proteomes" id="UP000298030">
    <property type="component" value="Unassembled WGS sequence"/>
</dbReference>
<dbReference type="AlphaFoldDB" id="A0A4Y7SS88"/>
<evidence type="ECO:0000313" key="11">
    <source>
        <dbReference type="Proteomes" id="UP000298030"/>
    </source>
</evidence>
<dbReference type="SUPFAM" id="SSF57850">
    <property type="entry name" value="RING/U-box"/>
    <property type="match status" value="1"/>
</dbReference>
<dbReference type="InterPro" id="IPR047546">
    <property type="entry name" value="Rcat_RBR_RNF216"/>
</dbReference>
<comment type="pathway">
    <text evidence="1">Protein modification; protein ubiquitination.</text>
</comment>
<dbReference type="InterPro" id="IPR047544">
    <property type="entry name" value="RING-HC_RBR_RNF216"/>
</dbReference>
<dbReference type="CDD" id="cd20353">
    <property type="entry name" value="Rcat_RBR_RNF216"/>
    <property type="match status" value="1"/>
</dbReference>
<evidence type="ECO:0000256" key="6">
    <source>
        <dbReference type="ARBA" id="ARBA00022786"/>
    </source>
</evidence>
<accession>A0A4Y7SS88</accession>
<keyword evidence="6" id="KW-0833">Ubl conjugation pathway</keyword>
<evidence type="ECO:0000313" key="10">
    <source>
        <dbReference type="EMBL" id="TEB24727.1"/>
    </source>
</evidence>
<dbReference type="CDD" id="cd16630">
    <property type="entry name" value="RING-HC_RBR_RNF216"/>
    <property type="match status" value="1"/>
</dbReference>
<dbReference type="InterPro" id="IPR044066">
    <property type="entry name" value="TRIAD_supradom"/>
</dbReference>
<dbReference type="PANTHER" id="PTHR22770:SF47">
    <property type="entry name" value="E3 UBIQUITIN-PROTEIN LIGASE RNF216"/>
    <property type="match status" value="1"/>
</dbReference>
<dbReference type="GO" id="GO:0008270">
    <property type="term" value="F:zinc ion binding"/>
    <property type="evidence" value="ECO:0007669"/>
    <property type="project" value="UniProtKB-KW"/>
</dbReference>
<dbReference type="STRING" id="71717.A0A4Y7SS88"/>
<feature type="compositionally biased region" description="Polar residues" evidence="8">
    <location>
        <begin position="1"/>
        <end position="28"/>
    </location>
</feature>
<proteinExistence type="predicted"/>
<dbReference type="PANTHER" id="PTHR22770">
    <property type="entry name" value="UBIQUITIN CONJUGATING ENZYME 7 INTERACTING PROTEIN-RELATED"/>
    <property type="match status" value="1"/>
</dbReference>
<gene>
    <name evidence="10" type="ORF">FA13DRAFT_1796930</name>
</gene>
<evidence type="ECO:0000256" key="1">
    <source>
        <dbReference type="ARBA" id="ARBA00004906"/>
    </source>
</evidence>
<feature type="region of interest" description="Disordered" evidence="8">
    <location>
        <begin position="374"/>
        <end position="399"/>
    </location>
</feature>
<feature type="domain" description="RING-type" evidence="9">
    <location>
        <begin position="413"/>
        <end position="612"/>
    </location>
</feature>
<protein>
    <recommendedName>
        <fullName evidence="9">RING-type domain-containing protein</fullName>
    </recommendedName>
</protein>
<keyword evidence="7" id="KW-0862">Zinc</keyword>
<feature type="region of interest" description="Disordered" evidence="8">
    <location>
        <begin position="1"/>
        <end position="31"/>
    </location>
</feature>
<name>A0A4Y7SS88_COPMI</name>
<organism evidence="10 11">
    <name type="scientific">Coprinellus micaceus</name>
    <name type="common">Glistening ink-cap mushroom</name>
    <name type="synonym">Coprinus micaceus</name>
    <dbReference type="NCBI Taxonomy" id="71717"/>
    <lineage>
        <taxon>Eukaryota</taxon>
        <taxon>Fungi</taxon>
        <taxon>Dikarya</taxon>
        <taxon>Basidiomycota</taxon>
        <taxon>Agaricomycotina</taxon>
        <taxon>Agaricomycetes</taxon>
        <taxon>Agaricomycetidae</taxon>
        <taxon>Agaricales</taxon>
        <taxon>Agaricineae</taxon>
        <taxon>Psathyrellaceae</taxon>
        <taxon>Coprinellus</taxon>
    </lineage>
</organism>
<keyword evidence="11" id="KW-1185">Reference proteome</keyword>
<evidence type="ECO:0000256" key="4">
    <source>
        <dbReference type="ARBA" id="ARBA00022737"/>
    </source>
</evidence>
<evidence type="ECO:0000259" key="9">
    <source>
        <dbReference type="PROSITE" id="PS51873"/>
    </source>
</evidence>
<evidence type="ECO:0000256" key="5">
    <source>
        <dbReference type="ARBA" id="ARBA00022771"/>
    </source>
</evidence>
<sequence>MASRNDSISSLSEYQRAGPSSRTTQRSGATFRVPRCSSGLLAALLSRADTVGTRNPLEGNALGSPQAQLRFGIEPEGRGASDMGLQVGKSVKVETGTSSAHARAVNQTQNLNSRRNPDNIIQRNNATFGAPRITSGLLAALLSRADEVGTKNSLERSALTPQVKAHFGIEPEGKGASDLGLRYLIHQVSKPVKIEPGTSNAHARVANQTQNLNNGQIPGTVCRAFNAGEWAYDATKLTAEQLGAIAIVVEEDRKALPDGTRIAFDLDEDGDAIMGEEVIPPTLRPDHWGKPEQVVTETVATQRVLELFPHIDRGHLDALVKKHAATNSGPHIVELIVVEILDCQDGQANAKQTEMENHNGGDTNVVRVYGQEREIGVEKEKKDRKATEKPNSNVDDHHLTSYRAEHHGEKAETHTHCQCCFEGYPSKSMAECPAGHPFCPECLDGYASNRLGVQEFKLKCMHTSGCDAMFEMKALRLFLSPNLLALVEQLQQREDLRNAHLKGLEECPFCDWACVMEITLEESSVFACGNHGKCGIASSADKQTDQRVVIEEAMSRAVIRTCPKCDKAFIKEEGCNKMKCPSCGTLSCYICKTEIYGYDHFRNGPTKCPLWDNVEERHNNELDAAYRRTIAGPRA</sequence>